<evidence type="ECO:0000313" key="3">
    <source>
        <dbReference type="Proteomes" id="UP000194236"/>
    </source>
</evidence>
<gene>
    <name evidence="2" type="ORF">BLA29_009182</name>
</gene>
<dbReference type="Proteomes" id="UP000194236">
    <property type="component" value="Unassembled WGS sequence"/>
</dbReference>
<reference evidence="2 3" key="1">
    <citation type="submission" date="2017-03" db="EMBL/GenBank/DDBJ databases">
        <title>Genome Survey of Euroglyphus maynei.</title>
        <authorList>
            <person name="Arlian L.G."/>
            <person name="Morgan M.S."/>
            <person name="Rider S.D."/>
        </authorList>
    </citation>
    <scope>NUCLEOTIDE SEQUENCE [LARGE SCALE GENOMIC DNA]</scope>
    <source>
        <strain evidence="2">Arlian Lab</strain>
        <tissue evidence="2">Whole body</tissue>
    </source>
</reference>
<proteinExistence type="predicted"/>
<protein>
    <submittedName>
        <fullName evidence="2">Uncharacterized protein</fullName>
    </submittedName>
</protein>
<feature type="compositionally biased region" description="Basic residues" evidence="1">
    <location>
        <begin position="1"/>
        <end position="10"/>
    </location>
</feature>
<name>A0A1Y3BXB3_EURMA</name>
<comment type="caution">
    <text evidence="2">The sequence shown here is derived from an EMBL/GenBank/DDBJ whole genome shotgun (WGS) entry which is preliminary data.</text>
</comment>
<evidence type="ECO:0000313" key="2">
    <source>
        <dbReference type="EMBL" id="OTF83725.1"/>
    </source>
</evidence>
<dbReference type="EMBL" id="MUJZ01002439">
    <property type="protein sequence ID" value="OTF83725.1"/>
    <property type="molecule type" value="Genomic_DNA"/>
</dbReference>
<dbReference type="AlphaFoldDB" id="A0A1Y3BXB3"/>
<accession>A0A1Y3BXB3</accession>
<keyword evidence="3" id="KW-1185">Reference proteome</keyword>
<evidence type="ECO:0000256" key="1">
    <source>
        <dbReference type="SAM" id="MobiDB-lite"/>
    </source>
</evidence>
<sequence>MVNRSGKRRAPATDTANVDVDNSNEVIGRVVKGKNSKSTIVDNGDGEEQQTNPPQQKTKRSTRRTNQTTTSTNNNEDNGDDQIESHVTVKRKRTNRKETESAIASNTADIASTNTDVQATAKNVRFEIRRTKCRSY</sequence>
<organism evidence="2 3">
    <name type="scientific">Euroglyphus maynei</name>
    <name type="common">Mayne's house dust mite</name>
    <dbReference type="NCBI Taxonomy" id="6958"/>
    <lineage>
        <taxon>Eukaryota</taxon>
        <taxon>Metazoa</taxon>
        <taxon>Ecdysozoa</taxon>
        <taxon>Arthropoda</taxon>
        <taxon>Chelicerata</taxon>
        <taxon>Arachnida</taxon>
        <taxon>Acari</taxon>
        <taxon>Acariformes</taxon>
        <taxon>Sarcoptiformes</taxon>
        <taxon>Astigmata</taxon>
        <taxon>Psoroptidia</taxon>
        <taxon>Analgoidea</taxon>
        <taxon>Pyroglyphidae</taxon>
        <taxon>Pyroglyphinae</taxon>
        <taxon>Euroglyphus</taxon>
    </lineage>
</organism>
<feature type="compositionally biased region" description="Polar residues" evidence="1">
    <location>
        <begin position="102"/>
        <end position="118"/>
    </location>
</feature>
<feature type="compositionally biased region" description="Polar residues" evidence="1">
    <location>
        <begin position="14"/>
        <end position="25"/>
    </location>
</feature>
<feature type="region of interest" description="Disordered" evidence="1">
    <location>
        <begin position="1"/>
        <end position="118"/>
    </location>
</feature>
<feature type="compositionally biased region" description="Low complexity" evidence="1">
    <location>
        <begin position="64"/>
        <end position="75"/>
    </location>
</feature>